<name>A0A6B3L6K4_9BACT</name>
<accession>A0A6B3L6K4</accession>
<sequence length="178" mass="19945">MQCSVFIATSLDGFIARSDGDIDWLMDADTSDPPEDTGYFSFIETIDCLVMGRNSLEKVLTFPEWPYEGRRVVVMSRSMRDVPSQVTGKFEYFNGSPEELVTKLNTEGCHRLYIDGGQVIQSFLRAGLITDLCITTIPILLGDGIPLFGPLEKDVKLRHVSTKTFQSGFVETNYQVVK</sequence>
<dbReference type="InterPro" id="IPR002734">
    <property type="entry name" value="RibDG_C"/>
</dbReference>
<dbReference type="InterPro" id="IPR024072">
    <property type="entry name" value="DHFR-like_dom_sf"/>
</dbReference>
<evidence type="ECO:0000259" key="1">
    <source>
        <dbReference type="Pfam" id="PF01872"/>
    </source>
</evidence>
<dbReference type="RefSeq" id="WP_164365273.1">
    <property type="nucleotide sequence ID" value="NZ_CP066776.1"/>
</dbReference>
<dbReference type="PANTHER" id="PTHR38011">
    <property type="entry name" value="DIHYDROFOLATE REDUCTASE FAMILY PROTEIN (AFU_ORTHOLOGUE AFUA_8G06820)"/>
    <property type="match status" value="1"/>
</dbReference>
<dbReference type="GO" id="GO:0009231">
    <property type="term" value="P:riboflavin biosynthetic process"/>
    <property type="evidence" value="ECO:0007669"/>
    <property type="project" value="InterPro"/>
</dbReference>
<dbReference type="GO" id="GO:0008703">
    <property type="term" value="F:5-amino-6-(5-phosphoribosylamino)uracil reductase activity"/>
    <property type="evidence" value="ECO:0007669"/>
    <property type="project" value="InterPro"/>
</dbReference>
<organism evidence="2 3">
    <name type="scientific">Sulfuriroseicoccus oceanibius</name>
    <dbReference type="NCBI Taxonomy" id="2707525"/>
    <lineage>
        <taxon>Bacteria</taxon>
        <taxon>Pseudomonadati</taxon>
        <taxon>Verrucomicrobiota</taxon>
        <taxon>Verrucomicrobiia</taxon>
        <taxon>Verrucomicrobiales</taxon>
        <taxon>Verrucomicrobiaceae</taxon>
        <taxon>Sulfuriroseicoccus</taxon>
    </lineage>
</organism>
<keyword evidence="3" id="KW-1185">Reference proteome</keyword>
<dbReference type="EMBL" id="CP066776">
    <property type="protein sequence ID" value="QQL44787.1"/>
    <property type="molecule type" value="Genomic_DNA"/>
</dbReference>
<protein>
    <submittedName>
        <fullName evidence="2">Dihydrofolate reductase</fullName>
    </submittedName>
</protein>
<dbReference type="AlphaFoldDB" id="A0A6B3L6K4"/>
<dbReference type="Proteomes" id="UP000475117">
    <property type="component" value="Chromosome"/>
</dbReference>
<dbReference type="PANTHER" id="PTHR38011:SF11">
    <property type="entry name" value="2,5-DIAMINO-6-RIBOSYLAMINO-4(3H)-PYRIMIDINONE 5'-PHOSPHATE REDUCTASE"/>
    <property type="match status" value="1"/>
</dbReference>
<feature type="domain" description="Bacterial bifunctional deaminase-reductase C-terminal" evidence="1">
    <location>
        <begin position="5"/>
        <end position="169"/>
    </location>
</feature>
<dbReference type="InterPro" id="IPR050765">
    <property type="entry name" value="Riboflavin_Biosynth_HTPR"/>
</dbReference>
<evidence type="ECO:0000313" key="3">
    <source>
        <dbReference type="Proteomes" id="UP000475117"/>
    </source>
</evidence>
<dbReference type="Gene3D" id="3.40.430.10">
    <property type="entry name" value="Dihydrofolate Reductase, subunit A"/>
    <property type="match status" value="1"/>
</dbReference>
<dbReference type="Pfam" id="PF01872">
    <property type="entry name" value="RibD_C"/>
    <property type="match status" value="1"/>
</dbReference>
<dbReference type="SUPFAM" id="SSF53597">
    <property type="entry name" value="Dihydrofolate reductase-like"/>
    <property type="match status" value="1"/>
</dbReference>
<proteinExistence type="predicted"/>
<dbReference type="KEGG" id="soa:G3M56_013040"/>
<gene>
    <name evidence="2" type="ORF">G3M56_013040</name>
</gene>
<evidence type="ECO:0000313" key="2">
    <source>
        <dbReference type="EMBL" id="QQL44787.1"/>
    </source>
</evidence>
<reference evidence="2 3" key="1">
    <citation type="submission" date="2020-12" db="EMBL/GenBank/DDBJ databases">
        <title>Sulforoseuscoccus oceanibium gen. nov., sp. nov., a representative of the phylum Verrucomicrobia with special cytoplasmic membrane, and proposal of Sulforoseuscoccusaceae fam. nov.</title>
        <authorList>
            <person name="Xi F."/>
        </authorList>
    </citation>
    <scope>NUCLEOTIDE SEQUENCE [LARGE SCALE GENOMIC DNA]</scope>
    <source>
        <strain evidence="2 3">T37</strain>
    </source>
</reference>